<dbReference type="GO" id="GO:0006508">
    <property type="term" value="P:proteolysis"/>
    <property type="evidence" value="ECO:0007669"/>
    <property type="project" value="InterPro"/>
</dbReference>
<dbReference type="PANTHER" id="PTHR24252">
    <property type="entry name" value="ACROSIN-RELATED"/>
    <property type="match status" value="1"/>
</dbReference>
<comment type="similarity">
    <text evidence="2">Belongs to the peptidase S1 family. CLIP subfamily.</text>
</comment>
<dbReference type="Proteomes" id="UP000828390">
    <property type="component" value="Unassembled WGS sequence"/>
</dbReference>
<dbReference type="Pfam" id="PF00089">
    <property type="entry name" value="Trypsin"/>
    <property type="match status" value="1"/>
</dbReference>
<accession>A0A9D4RJ20</accession>
<dbReference type="InterPro" id="IPR043504">
    <property type="entry name" value="Peptidase_S1_PA_chymotrypsin"/>
</dbReference>
<reference evidence="5" key="2">
    <citation type="submission" date="2020-11" db="EMBL/GenBank/DDBJ databases">
        <authorList>
            <person name="McCartney M.A."/>
            <person name="Auch B."/>
            <person name="Kono T."/>
            <person name="Mallez S."/>
            <person name="Becker A."/>
            <person name="Gohl D.M."/>
            <person name="Silverstein K.A.T."/>
            <person name="Koren S."/>
            <person name="Bechman K.B."/>
            <person name="Herman A."/>
            <person name="Abrahante J.E."/>
            <person name="Garbe J."/>
        </authorList>
    </citation>
    <scope>NUCLEOTIDE SEQUENCE</scope>
    <source>
        <strain evidence="5">Duluth1</strain>
        <tissue evidence="5">Whole animal</tissue>
    </source>
</reference>
<evidence type="ECO:0000313" key="6">
    <source>
        <dbReference type="Proteomes" id="UP000828390"/>
    </source>
</evidence>
<gene>
    <name evidence="5" type="ORF">DPMN_032578</name>
</gene>
<evidence type="ECO:0000256" key="2">
    <source>
        <dbReference type="ARBA" id="ARBA00024195"/>
    </source>
</evidence>
<feature type="domain" description="Peptidase S1" evidence="4">
    <location>
        <begin position="38"/>
        <end position="278"/>
    </location>
</feature>
<dbReference type="EMBL" id="JAIWYP010000002">
    <property type="protein sequence ID" value="KAH3869413.1"/>
    <property type="molecule type" value="Genomic_DNA"/>
</dbReference>
<protein>
    <recommendedName>
        <fullName evidence="4">Peptidase S1 domain-containing protein</fullName>
    </recommendedName>
</protein>
<dbReference type="FunFam" id="2.40.10.10:FF:000002">
    <property type="entry name" value="Transmembrane protease serine"/>
    <property type="match status" value="1"/>
</dbReference>
<feature type="signal peptide" evidence="3">
    <location>
        <begin position="1"/>
        <end position="19"/>
    </location>
</feature>
<dbReference type="PROSITE" id="PS50240">
    <property type="entry name" value="TRYPSIN_DOM"/>
    <property type="match status" value="1"/>
</dbReference>
<evidence type="ECO:0000256" key="3">
    <source>
        <dbReference type="SAM" id="SignalP"/>
    </source>
</evidence>
<evidence type="ECO:0000256" key="1">
    <source>
        <dbReference type="ARBA" id="ARBA00023157"/>
    </source>
</evidence>
<dbReference type="AlphaFoldDB" id="A0A9D4RJ20"/>
<keyword evidence="3" id="KW-0732">Signal</keyword>
<name>A0A9D4RJ20_DREPO</name>
<evidence type="ECO:0000313" key="5">
    <source>
        <dbReference type="EMBL" id="KAH3869413.1"/>
    </source>
</evidence>
<reference evidence="5" key="1">
    <citation type="journal article" date="2019" name="bioRxiv">
        <title>The Genome of the Zebra Mussel, Dreissena polymorpha: A Resource for Invasive Species Research.</title>
        <authorList>
            <person name="McCartney M.A."/>
            <person name="Auch B."/>
            <person name="Kono T."/>
            <person name="Mallez S."/>
            <person name="Zhang Y."/>
            <person name="Obille A."/>
            <person name="Becker A."/>
            <person name="Abrahante J.E."/>
            <person name="Garbe J."/>
            <person name="Badalamenti J.P."/>
            <person name="Herman A."/>
            <person name="Mangelson H."/>
            <person name="Liachko I."/>
            <person name="Sullivan S."/>
            <person name="Sone E.D."/>
            <person name="Koren S."/>
            <person name="Silverstein K.A.T."/>
            <person name="Beckman K.B."/>
            <person name="Gohl D.M."/>
        </authorList>
    </citation>
    <scope>NUCLEOTIDE SEQUENCE</scope>
    <source>
        <strain evidence="5">Duluth1</strain>
        <tissue evidence="5">Whole animal</tissue>
    </source>
</reference>
<dbReference type="GO" id="GO:0004252">
    <property type="term" value="F:serine-type endopeptidase activity"/>
    <property type="evidence" value="ECO:0007669"/>
    <property type="project" value="InterPro"/>
</dbReference>
<dbReference type="InterPro" id="IPR001254">
    <property type="entry name" value="Trypsin_dom"/>
</dbReference>
<proteinExistence type="inferred from homology"/>
<dbReference type="InterPro" id="IPR009003">
    <property type="entry name" value="Peptidase_S1_PA"/>
</dbReference>
<keyword evidence="6" id="KW-1185">Reference proteome</keyword>
<dbReference type="PANTHER" id="PTHR24252:SF7">
    <property type="entry name" value="HYALIN"/>
    <property type="match status" value="1"/>
</dbReference>
<feature type="chain" id="PRO_5039194907" description="Peptidase S1 domain-containing protein" evidence="3">
    <location>
        <begin position="20"/>
        <end position="286"/>
    </location>
</feature>
<evidence type="ECO:0000259" key="4">
    <source>
        <dbReference type="PROSITE" id="PS50240"/>
    </source>
</evidence>
<dbReference type="CDD" id="cd00190">
    <property type="entry name" value="Tryp_SPc"/>
    <property type="match status" value="1"/>
</dbReference>
<keyword evidence="1" id="KW-1015">Disulfide bond</keyword>
<organism evidence="5 6">
    <name type="scientific">Dreissena polymorpha</name>
    <name type="common">Zebra mussel</name>
    <name type="synonym">Mytilus polymorpha</name>
    <dbReference type="NCBI Taxonomy" id="45954"/>
    <lineage>
        <taxon>Eukaryota</taxon>
        <taxon>Metazoa</taxon>
        <taxon>Spiralia</taxon>
        <taxon>Lophotrochozoa</taxon>
        <taxon>Mollusca</taxon>
        <taxon>Bivalvia</taxon>
        <taxon>Autobranchia</taxon>
        <taxon>Heteroconchia</taxon>
        <taxon>Euheterodonta</taxon>
        <taxon>Imparidentia</taxon>
        <taxon>Neoheterodontei</taxon>
        <taxon>Myida</taxon>
        <taxon>Dreissenoidea</taxon>
        <taxon>Dreissenidae</taxon>
        <taxon>Dreissena</taxon>
    </lineage>
</organism>
<dbReference type="Gene3D" id="2.40.10.10">
    <property type="entry name" value="Trypsin-like serine proteases"/>
    <property type="match status" value="1"/>
</dbReference>
<dbReference type="SMART" id="SM00020">
    <property type="entry name" value="Tryp_SPc"/>
    <property type="match status" value="1"/>
</dbReference>
<sequence>MVLYVALSLCVLLSAGCLGVTPGVPCGVPVTSSGHKRIVGGHVAMNNAWPWMIYIQSGVDGSNVGSAAVIHPSVLLTSAQVLQTTSGPVKDFRDWKLYDSSYDNSVHANNRGVQLYHIDHVIIHPQYNDTNLLNDLALIVTTEEISFSNATRPVCLPDATHRYATGDVCYLAGWDDQSGSGNAGRLQQVDLPILQDSVCMKHWTDVLPETEICAGYEAGHKDFCTGDIGSPLVCQDKSNSVWYIQGVASSGGDCKTADEPGLFEDILVYRNWIQSTMAAAGYTYQY</sequence>
<comment type="caution">
    <text evidence="5">The sequence shown here is derived from an EMBL/GenBank/DDBJ whole genome shotgun (WGS) entry which is preliminary data.</text>
</comment>
<dbReference type="SUPFAM" id="SSF50494">
    <property type="entry name" value="Trypsin-like serine proteases"/>
    <property type="match status" value="1"/>
</dbReference>